<dbReference type="InterPro" id="IPR029062">
    <property type="entry name" value="Class_I_gatase-like"/>
</dbReference>
<reference evidence="1 2" key="1">
    <citation type="submission" date="2018-11" db="EMBL/GenBank/DDBJ databases">
        <authorList>
            <person name="Zhou Z."/>
            <person name="Wang G."/>
        </authorList>
    </citation>
    <scope>NUCLEOTIDE SEQUENCE [LARGE SCALE GENOMIC DNA]</scope>
    <source>
        <strain evidence="1 2">KCTC52004</strain>
    </source>
</reference>
<keyword evidence="2" id="KW-1185">Reference proteome</keyword>
<accession>A0A3P1BVF2</accession>
<protein>
    <recommendedName>
        <fullName evidence="3">Beta-galactosidase trimerisation domain-containing protein</fullName>
    </recommendedName>
</protein>
<dbReference type="OrthoDB" id="2571943at2"/>
<evidence type="ECO:0008006" key="3">
    <source>
        <dbReference type="Google" id="ProtNLM"/>
    </source>
</evidence>
<name>A0A3P1BVF2_9BACT</name>
<dbReference type="AlphaFoldDB" id="A0A3P1BVF2"/>
<evidence type="ECO:0000313" key="2">
    <source>
        <dbReference type="Proteomes" id="UP000271925"/>
    </source>
</evidence>
<dbReference type="EMBL" id="RQJO01000008">
    <property type="protein sequence ID" value="RRB04972.1"/>
    <property type="molecule type" value="Genomic_DNA"/>
</dbReference>
<dbReference type="Proteomes" id="UP000271925">
    <property type="component" value="Unassembled WGS sequence"/>
</dbReference>
<evidence type="ECO:0000313" key="1">
    <source>
        <dbReference type="EMBL" id="RRB04972.1"/>
    </source>
</evidence>
<dbReference type="Gene3D" id="3.20.20.80">
    <property type="entry name" value="Glycosidases"/>
    <property type="match status" value="1"/>
</dbReference>
<dbReference type="Gene3D" id="3.40.50.880">
    <property type="match status" value="1"/>
</dbReference>
<proteinExistence type="predicted"/>
<dbReference type="InterPro" id="IPR017853">
    <property type="entry name" value="GH"/>
</dbReference>
<gene>
    <name evidence="1" type="ORF">EHT25_11270</name>
</gene>
<dbReference type="SUPFAM" id="SSF52317">
    <property type="entry name" value="Class I glutamine amidotransferase-like"/>
    <property type="match status" value="1"/>
</dbReference>
<sequence>MVLINSVAIAQPPQKPLRRADRFFGLHFDFHATRSDLTIGQTLTEGMIDTLLNRVKPDFIQVDTKGHVGVTSYPTKVGYAFSQFTFDPLKRFRDVTNRHGVALYVHHSGVWDNEAVLHHPGWARHRPDGKLDTEKTSVFGAYADSLLIPQLKEIADYGVDGVWTDGECWGTELDYGPTALAAFRQATGIQDVPKKKGEPHFDDFVEFNRKAFLKYVGHYVDEVHKYKPSFQIASNWAYSSFMPEPVNTNVDFISGDLSSTNAANSAAFEARCIAPQGKPWDLMAWSFASNYDGIHAPKPARQLCQEAAQVLAMGGGFQAYFTQNRDASIKLWEMPVMEELARFCRERQAYCYKTEAVPQVALLYSTTGYKHISSNIYRPWNGEHNAMRGILDLLLYNQLPTEILMEHHLRGKMQQYPLIVIPEWSALDPVFRDELIQYARNGGNLLVIGSDAVLNFREVLGVTLADTIKNAFFGLPNHITGTAALNRIFTPLAGTKTVGGMYKSSDMRDYFGPAASVSALGKGKIAAIYLNIGSQNQQRQTVQCRDFLAAVVQEVLPKPAVQVHGSKKVQLAVNQKDKKLLVNVINMTGSHANKAVHTSDDIVPIGPLTVSVRRLQKPKQVTLQPGNQPVSFHYKNDEVSFIIPKLDIHLVAVIE</sequence>
<comment type="caution">
    <text evidence="1">The sequence shown here is derived from an EMBL/GenBank/DDBJ whole genome shotgun (WGS) entry which is preliminary data.</text>
</comment>
<dbReference type="SUPFAM" id="SSF51445">
    <property type="entry name" value="(Trans)glycosidases"/>
    <property type="match status" value="1"/>
</dbReference>
<organism evidence="1 2">
    <name type="scientific">Larkinella rosea</name>
    <dbReference type="NCBI Taxonomy" id="2025312"/>
    <lineage>
        <taxon>Bacteria</taxon>
        <taxon>Pseudomonadati</taxon>
        <taxon>Bacteroidota</taxon>
        <taxon>Cytophagia</taxon>
        <taxon>Cytophagales</taxon>
        <taxon>Spirosomataceae</taxon>
        <taxon>Larkinella</taxon>
    </lineage>
</organism>